<dbReference type="Proteomes" id="UP001172155">
    <property type="component" value="Unassembled WGS sequence"/>
</dbReference>
<dbReference type="AlphaFoldDB" id="A0AA40EH76"/>
<name>A0AA40EH76_9PEZI</name>
<dbReference type="InterPro" id="IPR038765">
    <property type="entry name" value="Papain-like_cys_pep_sf"/>
</dbReference>
<dbReference type="GO" id="GO:0004198">
    <property type="term" value="F:calcium-dependent cysteine-type endopeptidase activity"/>
    <property type="evidence" value="ECO:0007669"/>
    <property type="project" value="InterPro"/>
</dbReference>
<feature type="compositionally biased region" description="Basic and acidic residues" evidence="2">
    <location>
        <begin position="1"/>
        <end position="16"/>
    </location>
</feature>
<comment type="caution">
    <text evidence="4">The sequence shown here is derived from an EMBL/GenBank/DDBJ whole genome shotgun (WGS) entry which is preliminary data.</text>
</comment>
<dbReference type="GO" id="GO:0006508">
    <property type="term" value="P:proteolysis"/>
    <property type="evidence" value="ECO:0007669"/>
    <property type="project" value="UniProtKB-KW"/>
</dbReference>
<dbReference type="SUPFAM" id="SSF54001">
    <property type="entry name" value="Cysteine proteinases"/>
    <property type="match status" value="1"/>
</dbReference>
<feature type="active site" evidence="1">
    <location>
        <position position="408"/>
    </location>
</feature>
<feature type="active site" evidence="1">
    <location>
        <position position="426"/>
    </location>
</feature>
<evidence type="ECO:0000256" key="1">
    <source>
        <dbReference type="PROSITE-ProRule" id="PRU00239"/>
    </source>
</evidence>
<dbReference type="PROSITE" id="PS50203">
    <property type="entry name" value="CALPAIN_CAT"/>
    <property type="match status" value="1"/>
</dbReference>
<accession>A0AA40EH76</accession>
<reference evidence="4" key="1">
    <citation type="submission" date="2023-06" db="EMBL/GenBank/DDBJ databases">
        <title>Genome-scale phylogeny and comparative genomics of the fungal order Sordariales.</title>
        <authorList>
            <consortium name="Lawrence Berkeley National Laboratory"/>
            <person name="Hensen N."/>
            <person name="Bonometti L."/>
            <person name="Westerberg I."/>
            <person name="Brannstrom I.O."/>
            <person name="Guillou S."/>
            <person name="Cros-Aarteil S."/>
            <person name="Calhoun S."/>
            <person name="Haridas S."/>
            <person name="Kuo A."/>
            <person name="Mondo S."/>
            <person name="Pangilinan J."/>
            <person name="Riley R."/>
            <person name="LaButti K."/>
            <person name="Andreopoulos B."/>
            <person name="Lipzen A."/>
            <person name="Chen C."/>
            <person name="Yanf M."/>
            <person name="Daum C."/>
            <person name="Ng V."/>
            <person name="Clum A."/>
            <person name="Steindorff A."/>
            <person name="Ohm R."/>
            <person name="Martin F."/>
            <person name="Silar P."/>
            <person name="Natvig D."/>
            <person name="Lalanne C."/>
            <person name="Gautier V."/>
            <person name="Ament-velasquez S.L."/>
            <person name="Kruys A."/>
            <person name="Hutchinson M.I."/>
            <person name="Powell A.J."/>
            <person name="Barry K."/>
            <person name="Miller A.N."/>
            <person name="Grigoriev I.V."/>
            <person name="Debuchy R."/>
            <person name="Gladieux P."/>
            <person name="Thoren M.H."/>
            <person name="Johannesson H."/>
        </authorList>
    </citation>
    <scope>NUCLEOTIDE SEQUENCE</scope>
    <source>
        <strain evidence="4">SMH3187-1</strain>
    </source>
</reference>
<organism evidence="4 5">
    <name type="scientific">Schizothecium vesticola</name>
    <dbReference type="NCBI Taxonomy" id="314040"/>
    <lineage>
        <taxon>Eukaryota</taxon>
        <taxon>Fungi</taxon>
        <taxon>Dikarya</taxon>
        <taxon>Ascomycota</taxon>
        <taxon>Pezizomycotina</taxon>
        <taxon>Sordariomycetes</taxon>
        <taxon>Sordariomycetidae</taxon>
        <taxon>Sordariales</taxon>
        <taxon>Schizotheciaceae</taxon>
        <taxon>Schizothecium</taxon>
    </lineage>
</organism>
<dbReference type="EMBL" id="JAUKUD010000006">
    <property type="protein sequence ID" value="KAK0740060.1"/>
    <property type="molecule type" value="Genomic_DNA"/>
</dbReference>
<keyword evidence="5" id="KW-1185">Reference proteome</keyword>
<keyword evidence="1" id="KW-0645">Protease</keyword>
<evidence type="ECO:0000313" key="5">
    <source>
        <dbReference type="Proteomes" id="UP001172155"/>
    </source>
</evidence>
<proteinExistence type="predicted"/>
<evidence type="ECO:0000313" key="4">
    <source>
        <dbReference type="EMBL" id="KAK0740060.1"/>
    </source>
</evidence>
<sequence>MADKRESVARFRRLSDAGEQGDDDSVGLLRPLRKKSKWKARLLGHRFDAAGTDGAQASPSSSQTFPDAPVLGKIGNITISGLQGTNSDAPGLANFTEASGFSFTAPPAGGTFGRTPVTPIPQEDVCKGKYQYKSQLGFDGTAPLGDLIQLNGRIDREDVIQGPLGDCGFIAAILAMICSGREDQLKAIITRVGSELEVRFRSPIKDPSTPSSSKISAYRTDLFVMDDAIPFLSDDQLQTQGCWKFLAAYPGNGPGATPNDTTRPVMFVPLLEKAWAIYANANPALLHPDNLQNPSLVGYPGIAGTSQHVALQAMTGLDGEVRFRSGPGAGIIGNIIRLCLVRNCPMSVGTVRNATELLDLGPKDANGNITTEIGIISTNPTLHPNGMKYLIDVTEKDTGRTITLVHSHAYAVDNENSNDVEVVLINPWGKNPDRKGDTSLGGSLRIRLDTLDFVMAGIGFVSPPGF</sequence>
<keyword evidence="1" id="KW-0788">Thiol protease</keyword>
<evidence type="ECO:0000256" key="2">
    <source>
        <dbReference type="SAM" id="MobiDB-lite"/>
    </source>
</evidence>
<dbReference type="InterPro" id="IPR001300">
    <property type="entry name" value="Peptidase_C2_calpain_cat"/>
</dbReference>
<gene>
    <name evidence="4" type="ORF">B0T18DRAFT_490836</name>
</gene>
<evidence type="ECO:0000259" key="3">
    <source>
        <dbReference type="PROSITE" id="PS50203"/>
    </source>
</evidence>
<feature type="region of interest" description="Disordered" evidence="2">
    <location>
        <begin position="1"/>
        <end position="30"/>
    </location>
</feature>
<feature type="domain" description="Calpain catalytic" evidence="3">
    <location>
        <begin position="156"/>
        <end position="439"/>
    </location>
</feature>
<protein>
    <recommendedName>
        <fullName evidence="3">Calpain catalytic domain-containing protein</fullName>
    </recommendedName>
</protein>
<feature type="active site" evidence="1">
    <location>
        <position position="167"/>
    </location>
</feature>
<keyword evidence="1" id="KW-0378">Hydrolase</keyword>